<dbReference type="NCBIfam" id="TIGR00121">
    <property type="entry name" value="birA_ligase"/>
    <property type="match status" value="1"/>
</dbReference>
<comment type="catalytic activity">
    <reaction evidence="6">
        <text>biotin + L-lysyl-[protein] + ATP = N(6)-biotinyl-L-lysyl-[protein] + AMP + diphosphate + H(+)</text>
        <dbReference type="Rhea" id="RHEA:11756"/>
        <dbReference type="Rhea" id="RHEA-COMP:9752"/>
        <dbReference type="Rhea" id="RHEA-COMP:10505"/>
        <dbReference type="ChEBI" id="CHEBI:15378"/>
        <dbReference type="ChEBI" id="CHEBI:29969"/>
        <dbReference type="ChEBI" id="CHEBI:30616"/>
        <dbReference type="ChEBI" id="CHEBI:33019"/>
        <dbReference type="ChEBI" id="CHEBI:57586"/>
        <dbReference type="ChEBI" id="CHEBI:83144"/>
        <dbReference type="ChEBI" id="CHEBI:456215"/>
        <dbReference type="EC" id="6.3.4.15"/>
    </reaction>
</comment>
<evidence type="ECO:0000256" key="1">
    <source>
        <dbReference type="ARBA" id="ARBA00022598"/>
    </source>
</evidence>
<feature type="domain" description="BPL/LPL catalytic" evidence="7">
    <location>
        <begin position="14"/>
        <end position="227"/>
    </location>
</feature>
<evidence type="ECO:0000256" key="6">
    <source>
        <dbReference type="ARBA" id="ARBA00047846"/>
    </source>
</evidence>
<dbReference type="InterPro" id="IPR004408">
    <property type="entry name" value="Biotin_CoA_COase_ligase"/>
</dbReference>
<reference evidence="8 9" key="1">
    <citation type="submission" date="2016-11" db="EMBL/GenBank/DDBJ databases">
        <authorList>
            <person name="Jaros S."/>
            <person name="Januszkiewicz K."/>
            <person name="Wedrychowicz H."/>
        </authorList>
    </citation>
    <scope>NUCLEOTIDE SEQUENCE [LARGE SCALE GENOMIC DNA]</scope>
    <source>
        <strain evidence="8 9">DSM 16112</strain>
    </source>
</reference>
<accession>A0A1M5E130</accession>
<dbReference type="Proteomes" id="UP000184327">
    <property type="component" value="Unassembled WGS sequence"/>
</dbReference>
<dbReference type="GO" id="GO:0005737">
    <property type="term" value="C:cytoplasm"/>
    <property type="evidence" value="ECO:0007669"/>
    <property type="project" value="TreeGrafter"/>
</dbReference>
<keyword evidence="1 8" id="KW-0436">Ligase</keyword>
<dbReference type="Gene3D" id="3.30.930.10">
    <property type="entry name" value="Bira Bifunctional Protein, Domain 2"/>
    <property type="match status" value="1"/>
</dbReference>
<dbReference type="AlphaFoldDB" id="A0A1M5E130"/>
<dbReference type="SUPFAM" id="SSF55681">
    <property type="entry name" value="Class II aaRS and biotin synthetases"/>
    <property type="match status" value="1"/>
</dbReference>
<dbReference type="InterPro" id="IPR004143">
    <property type="entry name" value="BPL_LPL_catalytic"/>
</dbReference>
<evidence type="ECO:0000256" key="4">
    <source>
        <dbReference type="ARBA" id="ARBA00023267"/>
    </source>
</evidence>
<organism evidence="8 9">
    <name type="scientific">Lampropedia hyalina DSM 16112</name>
    <dbReference type="NCBI Taxonomy" id="1122156"/>
    <lineage>
        <taxon>Bacteria</taxon>
        <taxon>Pseudomonadati</taxon>
        <taxon>Pseudomonadota</taxon>
        <taxon>Betaproteobacteria</taxon>
        <taxon>Burkholderiales</taxon>
        <taxon>Comamonadaceae</taxon>
        <taxon>Lampropedia</taxon>
    </lineage>
</organism>
<evidence type="ECO:0000256" key="2">
    <source>
        <dbReference type="ARBA" id="ARBA00022741"/>
    </source>
</evidence>
<keyword evidence="3" id="KW-0067">ATP-binding</keyword>
<dbReference type="RefSeq" id="WP_234971154.1">
    <property type="nucleotide sequence ID" value="NZ_FQUZ01000037.1"/>
</dbReference>
<dbReference type="EC" id="6.3.4.15" evidence="5"/>
<proteinExistence type="predicted"/>
<keyword evidence="9" id="KW-1185">Reference proteome</keyword>
<dbReference type="InterPro" id="IPR003142">
    <property type="entry name" value="BPL_C"/>
</dbReference>
<gene>
    <name evidence="8" type="ORF">SAMN02745117_02505</name>
</gene>
<dbReference type="InterPro" id="IPR008988">
    <property type="entry name" value="Transcriptional_repressor_C"/>
</dbReference>
<dbReference type="CDD" id="cd16442">
    <property type="entry name" value="BPL"/>
    <property type="match status" value="1"/>
</dbReference>
<sequence length="289" mass="30493">MMPSHTASVPSSLDQDYGLAALCQSVDGLWPGFRAQALPSIDSTNSELMRRARAGDTAPTLLVAQSQTAGKGRMGKSWQSDARTSLAFSLGLTLSPLEWSGLSLVVGMVLAERLHALRQAQSSPSPQRLGLKWPNDVWTLDAQGQGRKLAGILVETTTLPQPGQHAPNARHVVIGIGLNLAEPPPSLADGFATPAAHLQGLLGQEVAAAEVLRQIVPALLAALRDFAEYGFVPWQEGYAQWDLLARRNVTLSDGRSGLALGVDAQGELLLQTATGTEAITSGEVSVRPG</sequence>
<keyword evidence="2" id="KW-0547">Nucleotide-binding</keyword>
<name>A0A1M5E130_9BURK</name>
<dbReference type="EMBL" id="FQUZ01000037">
    <property type="protein sequence ID" value="SHF72761.1"/>
    <property type="molecule type" value="Genomic_DNA"/>
</dbReference>
<dbReference type="STRING" id="1122156.SAMN02745117_02505"/>
<dbReference type="GO" id="GO:0004077">
    <property type="term" value="F:biotin--[biotin carboxyl-carrier protein] ligase activity"/>
    <property type="evidence" value="ECO:0007669"/>
    <property type="project" value="UniProtKB-EC"/>
</dbReference>
<evidence type="ECO:0000313" key="9">
    <source>
        <dbReference type="Proteomes" id="UP000184327"/>
    </source>
</evidence>
<keyword evidence="4" id="KW-0092">Biotin</keyword>
<evidence type="ECO:0000313" key="8">
    <source>
        <dbReference type="EMBL" id="SHF72761.1"/>
    </source>
</evidence>
<dbReference type="InterPro" id="IPR045864">
    <property type="entry name" value="aa-tRNA-synth_II/BPL/LPL"/>
</dbReference>
<dbReference type="Gene3D" id="2.30.30.100">
    <property type="match status" value="1"/>
</dbReference>
<evidence type="ECO:0000256" key="5">
    <source>
        <dbReference type="ARBA" id="ARBA00024227"/>
    </source>
</evidence>
<dbReference type="GO" id="GO:0005524">
    <property type="term" value="F:ATP binding"/>
    <property type="evidence" value="ECO:0007669"/>
    <property type="project" value="UniProtKB-KW"/>
</dbReference>
<dbReference type="PANTHER" id="PTHR12835:SF5">
    <property type="entry name" value="BIOTIN--PROTEIN LIGASE"/>
    <property type="match status" value="1"/>
</dbReference>
<evidence type="ECO:0000259" key="7">
    <source>
        <dbReference type="PROSITE" id="PS51733"/>
    </source>
</evidence>
<dbReference type="Pfam" id="PF02237">
    <property type="entry name" value="BPL_C"/>
    <property type="match status" value="1"/>
</dbReference>
<dbReference type="PANTHER" id="PTHR12835">
    <property type="entry name" value="BIOTIN PROTEIN LIGASE"/>
    <property type="match status" value="1"/>
</dbReference>
<dbReference type="PROSITE" id="PS51733">
    <property type="entry name" value="BPL_LPL_CATALYTIC"/>
    <property type="match status" value="1"/>
</dbReference>
<dbReference type="Pfam" id="PF03099">
    <property type="entry name" value="BPL_LplA_LipB"/>
    <property type="match status" value="1"/>
</dbReference>
<protein>
    <recommendedName>
        <fullName evidence="5">biotin--[biotin carboxyl-carrier protein] ligase</fullName>
        <ecNumber evidence="5">6.3.4.15</ecNumber>
    </recommendedName>
</protein>
<dbReference type="SUPFAM" id="SSF50037">
    <property type="entry name" value="C-terminal domain of transcriptional repressors"/>
    <property type="match status" value="1"/>
</dbReference>
<evidence type="ECO:0000256" key="3">
    <source>
        <dbReference type="ARBA" id="ARBA00022840"/>
    </source>
</evidence>